<keyword evidence="1" id="KW-0378">Hydrolase</keyword>
<organism evidence="4 5">
    <name type="scientific">Hibiscus sabdariffa</name>
    <name type="common">roselle</name>
    <dbReference type="NCBI Taxonomy" id="183260"/>
    <lineage>
        <taxon>Eukaryota</taxon>
        <taxon>Viridiplantae</taxon>
        <taxon>Streptophyta</taxon>
        <taxon>Embryophyta</taxon>
        <taxon>Tracheophyta</taxon>
        <taxon>Spermatophyta</taxon>
        <taxon>Magnoliopsida</taxon>
        <taxon>eudicotyledons</taxon>
        <taxon>Gunneridae</taxon>
        <taxon>Pentapetalae</taxon>
        <taxon>rosids</taxon>
        <taxon>malvids</taxon>
        <taxon>Malvales</taxon>
        <taxon>Malvaceae</taxon>
        <taxon>Malvoideae</taxon>
        <taxon>Hibiscus</taxon>
    </lineage>
</organism>
<dbReference type="InterPro" id="IPR051915">
    <property type="entry name" value="Cellulose_Degrad_GH3"/>
</dbReference>
<evidence type="ECO:0000256" key="1">
    <source>
        <dbReference type="ARBA" id="ARBA00022801"/>
    </source>
</evidence>
<dbReference type="InterPro" id="IPR002772">
    <property type="entry name" value="Glyco_hydro_3_C"/>
</dbReference>
<accession>A0ABR2C1Q0</accession>
<dbReference type="Gene3D" id="3.40.50.1700">
    <property type="entry name" value="Glycoside hydrolase family 3 C-terminal domain"/>
    <property type="match status" value="1"/>
</dbReference>
<gene>
    <name evidence="4" type="ORF">V6N12_052480</name>
</gene>
<reference evidence="4 5" key="1">
    <citation type="journal article" date="2024" name="G3 (Bethesda)">
        <title>Genome assembly of Hibiscus sabdariffa L. provides insights into metabolisms of medicinal natural products.</title>
        <authorList>
            <person name="Kim T."/>
        </authorList>
    </citation>
    <scope>NUCLEOTIDE SEQUENCE [LARGE SCALE GENOMIC DNA]</scope>
    <source>
        <strain evidence="4">TK-2024</strain>
        <tissue evidence="4">Old leaves</tissue>
    </source>
</reference>
<dbReference type="EMBL" id="JBBPBM010000069">
    <property type="protein sequence ID" value="KAK8513283.1"/>
    <property type="molecule type" value="Genomic_DNA"/>
</dbReference>
<evidence type="ECO:0000256" key="2">
    <source>
        <dbReference type="ARBA" id="ARBA00023295"/>
    </source>
</evidence>
<sequence length="122" mass="13432">MGEKTEVIYEKYPSPNTLAESNFSFAIVAVGEEPYAESAGDNAELSHGFWKKMDALIAAWLPGTEGRGITDVVFGDYEFEGRLPMTWFRTTTQLPINNGDNSCDPLFPLGFGLTCGKEKPTE</sequence>
<evidence type="ECO:0000313" key="4">
    <source>
        <dbReference type="EMBL" id="KAK8513283.1"/>
    </source>
</evidence>
<dbReference type="PANTHER" id="PTHR30620">
    <property type="entry name" value="PERIPLASMIC BETA-GLUCOSIDASE-RELATED"/>
    <property type="match status" value="1"/>
</dbReference>
<evidence type="ECO:0000259" key="3">
    <source>
        <dbReference type="Pfam" id="PF01915"/>
    </source>
</evidence>
<evidence type="ECO:0000313" key="5">
    <source>
        <dbReference type="Proteomes" id="UP001472677"/>
    </source>
</evidence>
<dbReference type="Pfam" id="PF01915">
    <property type="entry name" value="Glyco_hydro_3_C"/>
    <property type="match status" value="1"/>
</dbReference>
<keyword evidence="2" id="KW-0326">Glycosidase</keyword>
<proteinExistence type="predicted"/>
<protein>
    <recommendedName>
        <fullName evidence="3">Glycoside hydrolase family 3 C-terminal domain-containing protein</fullName>
    </recommendedName>
</protein>
<dbReference type="PANTHER" id="PTHR30620:SF33">
    <property type="entry name" value="BETA-D-GLUCAN EXOHYDROLASE-LIKE PROTEIN-RELATED"/>
    <property type="match status" value="1"/>
</dbReference>
<feature type="domain" description="Glycoside hydrolase family 3 C-terminal" evidence="3">
    <location>
        <begin position="50"/>
        <end position="114"/>
    </location>
</feature>
<dbReference type="InterPro" id="IPR036881">
    <property type="entry name" value="Glyco_hydro_3_C_sf"/>
</dbReference>
<dbReference type="SUPFAM" id="SSF52279">
    <property type="entry name" value="Beta-D-glucan exohydrolase, C-terminal domain"/>
    <property type="match status" value="1"/>
</dbReference>
<dbReference type="Proteomes" id="UP001472677">
    <property type="component" value="Unassembled WGS sequence"/>
</dbReference>
<name>A0ABR2C1Q0_9ROSI</name>
<keyword evidence="5" id="KW-1185">Reference proteome</keyword>
<comment type="caution">
    <text evidence="4">The sequence shown here is derived from an EMBL/GenBank/DDBJ whole genome shotgun (WGS) entry which is preliminary data.</text>
</comment>